<name>A0A165D471_9BASI</name>
<dbReference type="Proteomes" id="UP000076842">
    <property type="component" value="Unassembled WGS sequence"/>
</dbReference>
<gene>
    <name evidence="2" type="ORF">CALCODRAFT_104756</name>
</gene>
<organism evidence="2 3">
    <name type="scientific">Calocera cornea HHB12733</name>
    <dbReference type="NCBI Taxonomy" id="1353952"/>
    <lineage>
        <taxon>Eukaryota</taxon>
        <taxon>Fungi</taxon>
        <taxon>Dikarya</taxon>
        <taxon>Basidiomycota</taxon>
        <taxon>Agaricomycotina</taxon>
        <taxon>Dacrymycetes</taxon>
        <taxon>Dacrymycetales</taxon>
        <taxon>Dacrymycetaceae</taxon>
        <taxon>Calocera</taxon>
    </lineage>
</organism>
<sequence length="237" mass="26553">MRLFPKRRRTLLLSLPPTALLLLLLYTLFPRAPPSAHLRRPPPTPAELQQLRANTTQKYALFNQLRGAGFNNQLQESLLLAHLAARAGRAYVYRDVVWRPRGYDTVPAEAFFGEPLTAAPAIHEVVFEQLCEGQQVREVDVWGEHERRVDLLLQALEGPEQCASVKWRVMDWRCVSSRFPFPLPLPAPSPSLCPLPPLPSARPSPHLLRPSSPPSPHPLPVYKTLTPYPGSSSPPPP</sequence>
<dbReference type="EMBL" id="KV424081">
    <property type="protein sequence ID" value="KZT52027.1"/>
    <property type="molecule type" value="Genomic_DNA"/>
</dbReference>
<reference evidence="2 3" key="1">
    <citation type="journal article" date="2016" name="Mol. Biol. Evol.">
        <title>Comparative Genomics of Early-Diverging Mushroom-Forming Fungi Provides Insights into the Origins of Lignocellulose Decay Capabilities.</title>
        <authorList>
            <person name="Nagy L.G."/>
            <person name="Riley R."/>
            <person name="Tritt A."/>
            <person name="Adam C."/>
            <person name="Daum C."/>
            <person name="Floudas D."/>
            <person name="Sun H."/>
            <person name="Yadav J.S."/>
            <person name="Pangilinan J."/>
            <person name="Larsson K.H."/>
            <person name="Matsuura K."/>
            <person name="Barry K."/>
            <person name="Labutti K."/>
            <person name="Kuo R."/>
            <person name="Ohm R.A."/>
            <person name="Bhattacharya S.S."/>
            <person name="Shirouzu T."/>
            <person name="Yoshinaga Y."/>
            <person name="Martin F.M."/>
            <person name="Grigoriev I.V."/>
            <person name="Hibbett D.S."/>
        </authorList>
    </citation>
    <scope>NUCLEOTIDE SEQUENCE [LARGE SCALE GENOMIC DNA]</scope>
    <source>
        <strain evidence="2 3">HHB12733</strain>
    </source>
</reference>
<dbReference type="OrthoDB" id="2559662at2759"/>
<dbReference type="InParanoid" id="A0A165D471"/>
<evidence type="ECO:0000313" key="2">
    <source>
        <dbReference type="EMBL" id="KZT52027.1"/>
    </source>
</evidence>
<feature type="region of interest" description="Disordered" evidence="1">
    <location>
        <begin position="203"/>
        <end position="237"/>
    </location>
</feature>
<dbReference type="AlphaFoldDB" id="A0A165D471"/>
<proteinExistence type="predicted"/>
<keyword evidence="3" id="KW-1185">Reference proteome</keyword>
<evidence type="ECO:0000313" key="3">
    <source>
        <dbReference type="Proteomes" id="UP000076842"/>
    </source>
</evidence>
<dbReference type="STRING" id="1353952.A0A165D471"/>
<accession>A0A165D471</accession>
<evidence type="ECO:0000256" key="1">
    <source>
        <dbReference type="SAM" id="MobiDB-lite"/>
    </source>
</evidence>
<protein>
    <submittedName>
        <fullName evidence="2">Uncharacterized protein</fullName>
    </submittedName>
</protein>